<name>A0A369B0C5_9FIRM</name>
<dbReference type="AlphaFoldDB" id="A0A369B0C5"/>
<dbReference type="GO" id="GO:0003700">
    <property type="term" value="F:DNA-binding transcription factor activity"/>
    <property type="evidence" value="ECO:0007669"/>
    <property type="project" value="InterPro"/>
</dbReference>
<comment type="caution">
    <text evidence="5">The sequence shown here is derived from an EMBL/GenBank/DDBJ whole genome shotgun (WGS) entry which is preliminary data.</text>
</comment>
<evidence type="ECO:0000256" key="2">
    <source>
        <dbReference type="ARBA" id="ARBA00023125"/>
    </source>
</evidence>
<evidence type="ECO:0000313" key="6">
    <source>
        <dbReference type="Proteomes" id="UP000253034"/>
    </source>
</evidence>
<dbReference type="PROSITE" id="PS01124">
    <property type="entry name" value="HTH_ARAC_FAMILY_2"/>
    <property type="match status" value="1"/>
</dbReference>
<keyword evidence="6" id="KW-1185">Reference proteome</keyword>
<dbReference type="InterPro" id="IPR037923">
    <property type="entry name" value="HTH-like"/>
</dbReference>
<dbReference type="InterPro" id="IPR018060">
    <property type="entry name" value="HTH_AraC"/>
</dbReference>
<gene>
    <name evidence="5" type="ORF">DFR58_116123</name>
</gene>
<dbReference type="SUPFAM" id="SSF51215">
    <property type="entry name" value="Regulatory protein AraC"/>
    <property type="match status" value="1"/>
</dbReference>
<keyword evidence="3" id="KW-0804">Transcription</keyword>
<dbReference type="Gene3D" id="2.60.120.280">
    <property type="entry name" value="Regulatory protein AraC"/>
    <property type="match status" value="1"/>
</dbReference>
<sequence length="330" mass="38517">MFDNIHFQVVNINTPINNRNFEYKFPYYFGDSFYNKSLNNLSFFMKSSFLIEGIAKVCFPHHITIFAKESLFYIQNFCLLNVGKNYFTKREKLDSFLILYTYDGHGYLEYGGKSFCLSKGDGFIIDCQQPHFYRTDGDNWVHADLHFSGAFSQKIFDEISANGNVTFSQSNISFFASQLENLIKLYEDISQFREFQISNQLENLLMTLLLNSSFSEETANSAPENIKYLVKYIENNYTKPLTLDFLSKFSNISKYHLIRLFNKYLGYPPHEYIIQLQIQNAKVLLETTSLPANKIGTTVGIQNENYFNRLFKSRVGIPPGNYRNEYLKTK</sequence>
<keyword evidence="1" id="KW-0805">Transcription regulation</keyword>
<protein>
    <submittedName>
        <fullName evidence="5">AraC-like DNA-binding protein</fullName>
    </submittedName>
</protein>
<dbReference type="PANTHER" id="PTHR43280">
    <property type="entry name" value="ARAC-FAMILY TRANSCRIPTIONAL REGULATOR"/>
    <property type="match status" value="1"/>
</dbReference>
<dbReference type="SUPFAM" id="SSF46689">
    <property type="entry name" value="Homeodomain-like"/>
    <property type="match status" value="2"/>
</dbReference>
<dbReference type="GO" id="GO:0043565">
    <property type="term" value="F:sequence-specific DNA binding"/>
    <property type="evidence" value="ECO:0007669"/>
    <property type="project" value="InterPro"/>
</dbReference>
<dbReference type="InterPro" id="IPR003313">
    <property type="entry name" value="AraC-bd"/>
</dbReference>
<dbReference type="RefSeq" id="WP_114298516.1">
    <property type="nucleotide sequence ID" value="NZ_QPJT01000016.1"/>
</dbReference>
<dbReference type="PANTHER" id="PTHR43280:SF28">
    <property type="entry name" value="HTH-TYPE TRANSCRIPTIONAL ACTIVATOR RHAS"/>
    <property type="match status" value="1"/>
</dbReference>
<dbReference type="Pfam" id="PF12833">
    <property type="entry name" value="HTH_18"/>
    <property type="match status" value="1"/>
</dbReference>
<feature type="domain" description="HTH araC/xylS-type" evidence="4">
    <location>
        <begin position="227"/>
        <end position="325"/>
    </location>
</feature>
<accession>A0A369B0C5</accession>
<evidence type="ECO:0000256" key="1">
    <source>
        <dbReference type="ARBA" id="ARBA00023015"/>
    </source>
</evidence>
<dbReference type="Proteomes" id="UP000253034">
    <property type="component" value="Unassembled WGS sequence"/>
</dbReference>
<evidence type="ECO:0000256" key="3">
    <source>
        <dbReference type="ARBA" id="ARBA00023163"/>
    </source>
</evidence>
<evidence type="ECO:0000313" key="5">
    <source>
        <dbReference type="EMBL" id="RCX13887.1"/>
    </source>
</evidence>
<dbReference type="Gene3D" id="1.10.10.60">
    <property type="entry name" value="Homeodomain-like"/>
    <property type="match status" value="2"/>
</dbReference>
<proteinExistence type="predicted"/>
<dbReference type="OrthoDB" id="9772063at2"/>
<keyword evidence="2 5" id="KW-0238">DNA-binding</keyword>
<evidence type="ECO:0000259" key="4">
    <source>
        <dbReference type="PROSITE" id="PS01124"/>
    </source>
</evidence>
<dbReference type="EMBL" id="QPJT01000016">
    <property type="protein sequence ID" value="RCX13887.1"/>
    <property type="molecule type" value="Genomic_DNA"/>
</dbReference>
<reference evidence="5 6" key="1">
    <citation type="submission" date="2018-07" db="EMBL/GenBank/DDBJ databases">
        <title>Genomic Encyclopedia of Type Strains, Phase IV (KMG-IV): sequencing the most valuable type-strain genomes for metagenomic binning, comparative biology and taxonomic classification.</title>
        <authorList>
            <person name="Goeker M."/>
        </authorList>
    </citation>
    <scope>NUCLEOTIDE SEQUENCE [LARGE SCALE GENOMIC DNA]</scope>
    <source>
        <strain evidence="5 6">DSM 27016</strain>
    </source>
</reference>
<dbReference type="SMART" id="SM00342">
    <property type="entry name" value="HTH_ARAC"/>
    <property type="match status" value="1"/>
</dbReference>
<dbReference type="InterPro" id="IPR009057">
    <property type="entry name" value="Homeodomain-like_sf"/>
</dbReference>
<dbReference type="Pfam" id="PF02311">
    <property type="entry name" value="AraC_binding"/>
    <property type="match status" value="1"/>
</dbReference>
<organism evidence="5 6">
    <name type="scientific">Anaerobacterium chartisolvens</name>
    <dbReference type="NCBI Taxonomy" id="1297424"/>
    <lineage>
        <taxon>Bacteria</taxon>
        <taxon>Bacillati</taxon>
        <taxon>Bacillota</taxon>
        <taxon>Clostridia</taxon>
        <taxon>Eubacteriales</taxon>
        <taxon>Oscillospiraceae</taxon>
        <taxon>Anaerobacterium</taxon>
    </lineage>
</organism>